<dbReference type="CDD" id="cd01335">
    <property type="entry name" value="Radical_SAM"/>
    <property type="match status" value="1"/>
</dbReference>
<evidence type="ECO:0000256" key="2">
    <source>
        <dbReference type="ARBA" id="ARBA00022691"/>
    </source>
</evidence>
<dbReference type="InterPro" id="IPR006638">
    <property type="entry name" value="Elp3/MiaA/NifB-like_rSAM"/>
</dbReference>
<keyword evidence="3" id="KW-0479">Metal-binding</keyword>
<dbReference type="InterPro" id="IPR007197">
    <property type="entry name" value="rSAM"/>
</dbReference>
<dbReference type="InterPro" id="IPR023404">
    <property type="entry name" value="rSAM_horseshoe"/>
</dbReference>
<dbReference type="PROSITE" id="PS51332">
    <property type="entry name" value="B12_BINDING"/>
    <property type="match status" value="1"/>
</dbReference>
<dbReference type="Gene3D" id="3.40.50.280">
    <property type="entry name" value="Cobalamin-binding domain"/>
    <property type="match status" value="1"/>
</dbReference>
<evidence type="ECO:0000256" key="5">
    <source>
        <dbReference type="ARBA" id="ARBA00023014"/>
    </source>
</evidence>
<feature type="domain" description="Radical SAM core" evidence="7">
    <location>
        <begin position="189"/>
        <end position="425"/>
    </location>
</feature>
<name>A0A367ZK17_9BACT</name>
<dbReference type="SMART" id="SM00729">
    <property type="entry name" value="Elp3"/>
    <property type="match status" value="1"/>
</dbReference>
<dbReference type="InterPro" id="IPR006158">
    <property type="entry name" value="Cobalamin-bd"/>
</dbReference>
<dbReference type="PROSITE" id="PS51918">
    <property type="entry name" value="RADICAL_SAM"/>
    <property type="match status" value="1"/>
</dbReference>
<evidence type="ECO:0000256" key="3">
    <source>
        <dbReference type="ARBA" id="ARBA00022723"/>
    </source>
</evidence>
<sequence length="441" mass="50373">MQKILLINPYDTAQDGFTNPPLGLLYLAGTLLAHGFSVRLVDGCQEGRDAVISALRSWQPDLVGITCLTPGRWKAIDIARHAKSLVPGCQVVLGGAHPTIMWKQMLQHFPEIDLIVIGEGEQTFLEIAQGKAPSTILGLAYRNQDGIPTQTSPRPLIEDLDGLPFPAWDLLDLRKYPGRGDGKFRGIDLVHEPRVSVIFSRGCIGRCDFCSTWWIWRRWRHRSPRNMVDELEFLSRTRGIRHFCFADDAMTVDREATMGLCEEILRRRLHIAFHVTTRTDCVDLEMLRLLKQAGCYKIAFGIETASPRLLRLMGKDNQVAQAGKAIRWCREVGLPVSALLIIGNVGETEETLNQTLRFLRTYQPDEVGCVGGLWILPGTKLFRECRAKNLIDDDFWLTEEPYKVYYEQFTPEQLQAKVREIVGYRSLIRRLMARLRRWSRR</sequence>
<dbReference type="Pfam" id="PF02310">
    <property type="entry name" value="B12-binding"/>
    <property type="match status" value="1"/>
</dbReference>
<dbReference type="SFLD" id="SFLDG01082">
    <property type="entry name" value="B12-binding_domain_containing"/>
    <property type="match status" value="1"/>
</dbReference>
<dbReference type="InterPro" id="IPR058240">
    <property type="entry name" value="rSAM_sf"/>
</dbReference>
<evidence type="ECO:0000259" key="7">
    <source>
        <dbReference type="PROSITE" id="PS51918"/>
    </source>
</evidence>
<gene>
    <name evidence="8" type="ORF">OZSIB_1385</name>
</gene>
<evidence type="ECO:0000313" key="8">
    <source>
        <dbReference type="EMBL" id="RCK78465.1"/>
    </source>
</evidence>
<dbReference type="GO" id="GO:0051539">
    <property type="term" value="F:4 iron, 4 sulfur cluster binding"/>
    <property type="evidence" value="ECO:0007669"/>
    <property type="project" value="UniProtKB-KW"/>
</dbReference>
<dbReference type="InterPro" id="IPR051198">
    <property type="entry name" value="BchE-like"/>
</dbReference>
<keyword evidence="5" id="KW-0411">Iron-sulfur</keyword>
<dbReference type="PANTHER" id="PTHR43409:SF16">
    <property type="entry name" value="SLR0320 PROTEIN"/>
    <property type="match status" value="1"/>
</dbReference>
<feature type="domain" description="B12-binding" evidence="6">
    <location>
        <begin position="1"/>
        <end position="138"/>
    </location>
</feature>
<accession>A0A367ZK17</accession>
<dbReference type="Proteomes" id="UP000252355">
    <property type="component" value="Unassembled WGS sequence"/>
</dbReference>
<evidence type="ECO:0000313" key="9">
    <source>
        <dbReference type="Proteomes" id="UP000252355"/>
    </source>
</evidence>
<dbReference type="Pfam" id="PF04055">
    <property type="entry name" value="Radical_SAM"/>
    <property type="match status" value="1"/>
</dbReference>
<keyword evidence="4" id="KW-0408">Iron</keyword>
<evidence type="ECO:0000256" key="4">
    <source>
        <dbReference type="ARBA" id="ARBA00023004"/>
    </source>
</evidence>
<dbReference type="GO" id="GO:0003824">
    <property type="term" value="F:catalytic activity"/>
    <property type="evidence" value="ECO:0007669"/>
    <property type="project" value="InterPro"/>
</dbReference>
<dbReference type="GO" id="GO:0005829">
    <property type="term" value="C:cytosol"/>
    <property type="evidence" value="ECO:0007669"/>
    <property type="project" value="TreeGrafter"/>
</dbReference>
<dbReference type="SUPFAM" id="SSF52242">
    <property type="entry name" value="Cobalamin (vitamin B12)-binding domain"/>
    <property type="match status" value="1"/>
</dbReference>
<proteinExistence type="predicted"/>
<protein>
    <submittedName>
        <fullName evidence="8">Mg-protoporphyrin IX monomethyl ester oxidative cyclase (Anaerobic)</fullName>
    </submittedName>
</protein>
<evidence type="ECO:0000256" key="1">
    <source>
        <dbReference type="ARBA" id="ARBA00001966"/>
    </source>
</evidence>
<dbReference type="AlphaFoldDB" id="A0A367ZK17"/>
<dbReference type="InterPro" id="IPR036724">
    <property type="entry name" value="Cobalamin-bd_sf"/>
</dbReference>
<dbReference type="GO" id="GO:0031419">
    <property type="term" value="F:cobalamin binding"/>
    <property type="evidence" value="ECO:0007669"/>
    <property type="project" value="InterPro"/>
</dbReference>
<dbReference type="Gene3D" id="3.80.30.20">
    <property type="entry name" value="tm_1862 like domain"/>
    <property type="match status" value="1"/>
</dbReference>
<dbReference type="InterPro" id="IPR034466">
    <property type="entry name" value="Methyltransferase_Class_B"/>
</dbReference>
<dbReference type="GO" id="GO:0046872">
    <property type="term" value="F:metal ion binding"/>
    <property type="evidence" value="ECO:0007669"/>
    <property type="project" value="UniProtKB-KW"/>
</dbReference>
<reference evidence="8 9" key="1">
    <citation type="submission" date="2018-05" db="EMBL/GenBank/DDBJ databases">
        <title>A metagenomic window into the 2 km-deep terrestrial subsurface aquifer revealed taxonomically and functionally diverse microbial community comprising novel uncultured bacterial lineages.</title>
        <authorList>
            <person name="Kadnikov V.V."/>
            <person name="Mardanov A.V."/>
            <person name="Beletsky A.V."/>
            <person name="Banks D."/>
            <person name="Pimenov N.V."/>
            <person name="Frank Y.A."/>
            <person name="Karnachuk O.V."/>
            <person name="Ravin N.V."/>
        </authorList>
    </citation>
    <scope>NUCLEOTIDE SEQUENCE [LARGE SCALE GENOMIC DNA]</scope>
    <source>
        <strain evidence="8">BY5</strain>
    </source>
</reference>
<evidence type="ECO:0000259" key="6">
    <source>
        <dbReference type="PROSITE" id="PS51332"/>
    </source>
</evidence>
<dbReference type="CDD" id="cd02068">
    <property type="entry name" value="radical_SAM_B12_BD"/>
    <property type="match status" value="1"/>
</dbReference>
<dbReference type="SFLD" id="SFLDS00029">
    <property type="entry name" value="Radical_SAM"/>
    <property type="match status" value="1"/>
</dbReference>
<comment type="cofactor">
    <cofactor evidence="1">
        <name>[4Fe-4S] cluster</name>
        <dbReference type="ChEBI" id="CHEBI:49883"/>
    </cofactor>
</comment>
<dbReference type="PANTHER" id="PTHR43409">
    <property type="entry name" value="ANAEROBIC MAGNESIUM-PROTOPORPHYRIN IX MONOMETHYL ESTER CYCLASE-RELATED"/>
    <property type="match status" value="1"/>
</dbReference>
<dbReference type="SUPFAM" id="SSF102114">
    <property type="entry name" value="Radical SAM enzymes"/>
    <property type="match status" value="1"/>
</dbReference>
<dbReference type="SFLD" id="SFLDG01123">
    <property type="entry name" value="methyltransferase_(Class_B)"/>
    <property type="match status" value="1"/>
</dbReference>
<comment type="caution">
    <text evidence="8">The sequence shown here is derived from an EMBL/GenBank/DDBJ whole genome shotgun (WGS) entry which is preliminary data.</text>
</comment>
<dbReference type="EMBL" id="QOQW01000022">
    <property type="protein sequence ID" value="RCK78465.1"/>
    <property type="molecule type" value="Genomic_DNA"/>
</dbReference>
<organism evidence="8 9">
    <name type="scientific">Candidatus Ozemobacter sibiricus</name>
    <dbReference type="NCBI Taxonomy" id="2268124"/>
    <lineage>
        <taxon>Bacteria</taxon>
        <taxon>Candidatus Ozemobacteria</taxon>
        <taxon>Candidatus Ozemobacterales</taxon>
        <taxon>Candidatus Ozemobacteraceae</taxon>
        <taxon>Candidatus Ozemobacter</taxon>
    </lineage>
</organism>
<keyword evidence="2" id="KW-0949">S-adenosyl-L-methionine</keyword>